<dbReference type="EMBL" id="FNNE01000009">
    <property type="protein sequence ID" value="SDX40686.1"/>
    <property type="molecule type" value="Genomic_DNA"/>
</dbReference>
<dbReference type="SMART" id="SM00342">
    <property type="entry name" value="HTH_ARAC"/>
    <property type="match status" value="1"/>
</dbReference>
<keyword evidence="1" id="KW-0805">Transcription regulation</keyword>
<dbReference type="GO" id="GO:0005829">
    <property type="term" value="C:cytosol"/>
    <property type="evidence" value="ECO:0007669"/>
    <property type="project" value="TreeGrafter"/>
</dbReference>
<dbReference type="Gene3D" id="1.10.10.60">
    <property type="entry name" value="Homeodomain-like"/>
    <property type="match status" value="1"/>
</dbReference>
<dbReference type="AlphaFoldDB" id="A0A1H3BFK2"/>
<dbReference type="InterPro" id="IPR032687">
    <property type="entry name" value="AraC-type_N"/>
</dbReference>
<dbReference type="InterPro" id="IPR018060">
    <property type="entry name" value="HTH_AraC"/>
</dbReference>
<dbReference type="InterPro" id="IPR009057">
    <property type="entry name" value="Homeodomain-like_sf"/>
</dbReference>
<keyword evidence="6" id="KW-1185">Reference proteome</keyword>
<evidence type="ECO:0000259" key="4">
    <source>
        <dbReference type="PROSITE" id="PS01124"/>
    </source>
</evidence>
<proteinExistence type="predicted"/>
<dbReference type="STRING" id="488533.SAMN04487960_10912"/>
<keyword evidence="3" id="KW-0804">Transcription</keyword>
<gene>
    <name evidence="5" type="ORF">SAMN04487960_10912</name>
</gene>
<organism evidence="5 6">
    <name type="scientific">Marinobacter mobilis</name>
    <dbReference type="NCBI Taxonomy" id="488533"/>
    <lineage>
        <taxon>Bacteria</taxon>
        <taxon>Pseudomonadati</taxon>
        <taxon>Pseudomonadota</taxon>
        <taxon>Gammaproteobacteria</taxon>
        <taxon>Pseudomonadales</taxon>
        <taxon>Marinobacteraceae</taxon>
        <taxon>Marinobacter</taxon>
    </lineage>
</organism>
<feature type="domain" description="HTH araC/xylS-type" evidence="4">
    <location>
        <begin position="235"/>
        <end position="332"/>
    </location>
</feature>
<protein>
    <submittedName>
        <fullName evidence="5">Transcriptional regulator, AraC family</fullName>
    </submittedName>
</protein>
<evidence type="ECO:0000256" key="2">
    <source>
        <dbReference type="ARBA" id="ARBA00023125"/>
    </source>
</evidence>
<keyword evidence="2" id="KW-0238">DNA-binding</keyword>
<dbReference type="GO" id="GO:0003700">
    <property type="term" value="F:DNA-binding transcription factor activity"/>
    <property type="evidence" value="ECO:0007669"/>
    <property type="project" value="InterPro"/>
</dbReference>
<evidence type="ECO:0000313" key="6">
    <source>
        <dbReference type="Proteomes" id="UP000199675"/>
    </source>
</evidence>
<accession>A0A1H3BFK2</accession>
<evidence type="ECO:0000256" key="1">
    <source>
        <dbReference type="ARBA" id="ARBA00023015"/>
    </source>
</evidence>
<evidence type="ECO:0000313" key="5">
    <source>
        <dbReference type="EMBL" id="SDX40686.1"/>
    </source>
</evidence>
<reference evidence="5 6" key="1">
    <citation type="submission" date="2016-10" db="EMBL/GenBank/DDBJ databases">
        <authorList>
            <person name="de Groot N.N."/>
        </authorList>
    </citation>
    <scope>NUCLEOTIDE SEQUENCE [LARGE SCALE GENOMIC DNA]</scope>
    <source>
        <strain evidence="5 6">CGMCC 1.7059</strain>
    </source>
</reference>
<dbReference type="PANTHER" id="PTHR47894:SF1">
    <property type="entry name" value="HTH-TYPE TRANSCRIPTIONAL REGULATOR VQSM"/>
    <property type="match status" value="1"/>
</dbReference>
<dbReference type="SUPFAM" id="SSF46689">
    <property type="entry name" value="Homeodomain-like"/>
    <property type="match status" value="1"/>
</dbReference>
<name>A0A1H3BFK2_9GAMM</name>
<dbReference type="GO" id="GO:0000976">
    <property type="term" value="F:transcription cis-regulatory region binding"/>
    <property type="evidence" value="ECO:0007669"/>
    <property type="project" value="TreeGrafter"/>
</dbReference>
<dbReference type="Proteomes" id="UP000199675">
    <property type="component" value="Unassembled WGS sequence"/>
</dbReference>
<sequence>MSNPNVTLPNHYILQIIAIVEDLGIPTDAWLSHLGVNPDKSEESLVTMPWSTFRQLLLDAGRFSNDKALGLMIGERLLINTHGILGYAALSSGSARQIVQLLERYLVLRTDLVTMETSERDGALWLHFFENRPLEDVRRPITEAIVLAVRNILDFTTMGTCDIREVTFPFEGDEKLAENVFRCPVAYNRERAGFSLPLESIDIPLKMANTVSFQEALKVCQQELDQLPAATTWSARIRRLMLQSRHGFPSLEMTARRFHVTPRTLHRRLIDEGTSYRAVLEGVRHQLSIRYLENGQMTIQEISFALGYSDIANFRKAFKRWESVPPSEYLNSRDP</sequence>
<dbReference type="Pfam" id="PF12833">
    <property type="entry name" value="HTH_18"/>
    <property type="match status" value="1"/>
</dbReference>
<dbReference type="Pfam" id="PF12625">
    <property type="entry name" value="Arabinose_bd"/>
    <property type="match status" value="1"/>
</dbReference>
<evidence type="ECO:0000256" key="3">
    <source>
        <dbReference type="ARBA" id="ARBA00023163"/>
    </source>
</evidence>
<dbReference type="PROSITE" id="PS01124">
    <property type="entry name" value="HTH_ARAC_FAMILY_2"/>
    <property type="match status" value="1"/>
</dbReference>
<dbReference type="RefSeq" id="WP_217634579.1">
    <property type="nucleotide sequence ID" value="NZ_FNNE01000009.1"/>
</dbReference>
<dbReference type="PANTHER" id="PTHR47894">
    <property type="entry name" value="HTH-TYPE TRANSCRIPTIONAL REGULATOR GADX"/>
    <property type="match status" value="1"/>
</dbReference>